<name>A0A379M3W0_9NOCA</name>
<accession>A0A379M3W0</accession>
<dbReference type="Pfam" id="PF13439">
    <property type="entry name" value="Glyco_transf_4"/>
    <property type="match status" value="1"/>
</dbReference>
<dbReference type="Proteomes" id="UP000254569">
    <property type="component" value="Unassembled WGS sequence"/>
</dbReference>
<proteinExistence type="predicted"/>
<protein>
    <submittedName>
        <fullName evidence="5">Glycosyltransferase</fullName>
        <ecNumber evidence="5">2.4.-.-</ecNumber>
    </submittedName>
</protein>
<sequence>MTKILFVTHTAAPSGAEIATARLALALRDLGIDVAVAYAQDGPMAQRMRADGFDTRILSRTFDSRKMTITDPRLTRLFAGAFRLVRVGWDLGNVATNTGATVLIAESSKALIMGAVAAWRAKLPLVWHVHDRVSTEYFGRVLAPVVRILGRVLSRGYIANSRSTMSSLFPRRRALVAYPGVDLTPATPHPEQHDPAGTIVTVVGRLTPWKGQDVFLRAAADTTVRPSRIYLVGGTFFGEESYREHLERLSAELDLPVTFTGHVEDPEEYMRRADILVHCSVLAEPFGQVVVEGMRAGCAVIASRPGGPAEIVESGVNGLLVDAGNRRALTAALDTLIRDRELRCRLAAAGRQRAGCFDITESARAVARFLGTVGAPSREEVSTS</sequence>
<keyword evidence="6" id="KW-1185">Reference proteome</keyword>
<dbReference type="GO" id="GO:1903509">
    <property type="term" value="P:liposaccharide metabolic process"/>
    <property type="evidence" value="ECO:0007669"/>
    <property type="project" value="UniProtKB-ARBA"/>
</dbReference>
<evidence type="ECO:0000259" key="4">
    <source>
        <dbReference type="Pfam" id="PF13439"/>
    </source>
</evidence>
<dbReference type="SUPFAM" id="SSF53756">
    <property type="entry name" value="UDP-Glycosyltransferase/glycogen phosphorylase"/>
    <property type="match status" value="1"/>
</dbReference>
<reference evidence="5 6" key="1">
    <citation type="submission" date="2018-06" db="EMBL/GenBank/DDBJ databases">
        <authorList>
            <consortium name="Pathogen Informatics"/>
            <person name="Doyle S."/>
        </authorList>
    </citation>
    <scope>NUCLEOTIDE SEQUENCE [LARGE SCALE GENOMIC DNA]</scope>
    <source>
        <strain evidence="5 6">NCTC13296</strain>
    </source>
</reference>
<evidence type="ECO:0000259" key="3">
    <source>
        <dbReference type="Pfam" id="PF00534"/>
    </source>
</evidence>
<dbReference type="InterPro" id="IPR001296">
    <property type="entry name" value="Glyco_trans_1"/>
</dbReference>
<dbReference type="Gene3D" id="3.40.50.2000">
    <property type="entry name" value="Glycogen Phosphorylase B"/>
    <property type="match status" value="2"/>
</dbReference>
<evidence type="ECO:0000256" key="2">
    <source>
        <dbReference type="ARBA" id="ARBA00022679"/>
    </source>
</evidence>
<dbReference type="EC" id="2.4.-.-" evidence="5"/>
<dbReference type="GO" id="GO:1901137">
    <property type="term" value="P:carbohydrate derivative biosynthetic process"/>
    <property type="evidence" value="ECO:0007669"/>
    <property type="project" value="UniProtKB-ARBA"/>
</dbReference>
<dbReference type="PANTHER" id="PTHR45947">
    <property type="entry name" value="SULFOQUINOVOSYL TRANSFERASE SQD2"/>
    <property type="match status" value="1"/>
</dbReference>
<dbReference type="InterPro" id="IPR050194">
    <property type="entry name" value="Glycosyltransferase_grp1"/>
</dbReference>
<dbReference type="EMBL" id="UGVI01000001">
    <property type="protein sequence ID" value="SUE16999.1"/>
    <property type="molecule type" value="Genomic_DNA"/>
</dbReference>
<dbReference type="AlphaFoldDB" id="A0A379M3W0"/>
<dbReference type="Pfam" id="PF00534">
    <property type="entry name" value="Glycos_transf_1"/>
    <property type="match status" value="1"/>
</dbReference>
<feature type="domain" description="Glycosyl transferase family 1" evidence="3">
    <location>
        <begin position="195"/>
        <end position="353"/>
    </location>
</feature>
<dbReference type="PANTHER" id="PTHR45947:SF3">
    <property type="entry name" value="SULFOQUINOVOSYL TRANSFERASE SQD2"/>
    <property type="match status" value="1"/>
</dbReference>
<evidence type="ECO:0000313" key="6">
    <source>
        <dbReference type="Proteomes" id="UP000254569"/>
    </source>
</evidence>
<dbReference type="GO" id="GO:0016758">
    <property type="term" value="F:hexosyltransferase activity"/>
    <property type="evidence" value="ECO:0007669"/>
    <property type="project" value="TreeGrafter"/>
</dbReference>
<dbReference type="OrthoDB" id="9814612at2"/>
<dbReference type="InterPro" id="IPR028098">
    <property type="entry name" value="Glyco_trans_4-like_N"/>
</dbReference>
<dbReference type="RefSeq" id="WP_064064634.1">
    <property type="nucleotide sequence ID" value="NZ_LPZN01000044.1"/>
</dbReference>
<evidence type="ECO:0000256" key="1">
    <source>
        <dbReference type="ARBA" id="ARBA00022676"/>
    </source>
</evidence>
<evidence type="ECO:0000313" key="5">
    <source>
        <dbReference type="EMBL" id="SUE16999.1"/>
    </source>
</evidence>
<gene>
    <name evidence="5" type="primary">cotSA</name>
    <name evidence="5" type="ORF">NCTC13296_03896</name>
</gene>
<keyword evidence="1 5" id="KW-0328">Glycosyltransferase</keyword>
<feature type="domain" description="Glycosyltransferase subfamily 4-like N-terminal" evidence="4">
    <location>
        <begin position="14"/>
        <end position="183"/>
    </location>
</feature>
<organism evidence="5 6">
    <name type="scientific">Rhodococcus gordoniae</name>
    <dbReference type="NCBI Taxonomy" id="223392"/>
    <lineage>
        <taxon>Bacteria</taxon>
        <taxon>Bacillati</taxon>
        <taxon>Actinomycetota</taxon>
        <taxon>Actinomycetes</taxon>
        <taxon>Mycobacteriales</taxon>
        <taxon>Nocardiaceae</taxon>
        <taxon>Rhodococcus</taxon>
    </lineage>
</organism>
<keyword evidence="2 5" id="KW-0808">Transferase</keyword>
<dbReference type="CDD" id="cd03801">
    <property type="entry name" value="GT4_PimA-like"/>
    <property type="match status" value="1"/>
</dbReference>